<protein>
    <submittedName>
        <fullName evidence="1">DNA-binding transcriptional regulator, HxlR family</fullName>
    </submittedName>
</protein>
<dbReference type="Gene3D" id="1.10.10.10">
    <property type="entry name" value="Winged helix-like DNA-binding domain superfamily/Winged helix DNA-binding domain"/>
    <property type="match status" value="1"/>
</dbReference>
<sequence>MTSVARKKSYDDACAIAHGLDLVGDRWALLVARELVLGPKRFTDLLSTLPGISTDMLAQRLRELTASGITERRRLPAPASSWVYELTEWGAELEPVMTQLARWSSRSSSLPRDAPISVDALILSMRALFETKTEDDFRATVAIRVGEDHFWVKIEGDRLDLGRGDAGEAEISISSDVHSLRRLIHTAEPLDRLVADGGLQVTGDLARLDRWRRRLLPAETG</sequence>
<dbReference type="PANTHER" id="PTHR33204:SF18">
    <property type="entry name" value="TRANSCRIPTIONAL REGULATORY PROTEIN"/>
    <property type="match status" value="1"/>
</dbReference>
<name>A0A1G6TF36_9PSEU</name>
<dbReference type="AlphaFoldDB" id="A0A1G6TF36"/>
<dbReference type="EMBL" id="FMZE01000007">
    <property type="protein sequence ID" value="SDD27136.1"/>
    <property type="molecule type" value="Genomic_DNA"/>
</dbReference>
<dbReference type="GO" id="GO:0003677">
    <property type="term" value="F:DNA binding"/>
    <property type="evidence" value="ECO:0007669"/>
    <property type="project" value="UniProtKB-KW"/>
</dbReference>
<proteinExistence type="predicted"/>
<accession>A0A1G6TF36</accession>
<dbReference type="STRING" id="530584.SAMN05421630_10773"/>
<dbReference type="PROSITE" id="PS51118">
    <property type="entry name" value="HTH_HXLR"/>
    <property type="match status" value="1"/>
</dbReference>
<organism evidence="1 2">
    <name type="scientific">Prauserella marina</name>
    <dbReference type="NCBI Taxonomy" id="530584"/>
    <lineage>
        <taxon>Bacteria</taxon>
        <taxon>Bacillati</taxon>
        <taxon>Actinomycetota</taxon>
        <taxon>Actinomycetes</taxon>
        <taxon>Pseudonocardiales</taxon>
        <taxon>Pseudonocardiaceae</taxon>
        <taxon>Prauserella</taxon>
    </lineage>
</organism>
<gene>
    <name evidence="1" type="ORF">SAMN05421630_10773</name>
</gene>
<dbReference type="InterPro" id="IPR002577">
    <property type="entry name" value="HTH_HxlR"/>
</dbReference>
<keyword evidence="2" id="KW-1185">Reference proteome</keyword>
<dbReference type="Pfam" id="PF01638">
    <property type="entry name" value="HxlR"/>
    <property type="match status" value="1"/>
</dbReference>
<evidence type="ECO:0000313" key="2">
    <source>
        <dbReference type="Proteomes" id="UP000199494"/>
    </source>
</evidence>
<dbReference type="Proteomes" id="UP000199494">
    <property type="component" value="Unassembled WGS sequence"/>
</dbReference>
<dbReference type="SUPFAM" id="SSF46785">
    <property type="entry name" value="Winged helix' DNA-binding domain"/>
    <property type="match status" value="1"/>
</dbReference>
<dbReference type="SUPFAM" id="SSF55718">
    <property type="entry name" value="SCP-like"/>
    <property type="match status" value="1"/>
</dbReference>
<dbReference type="PANTHER" id="PTHR33204">
    <property type="entry name" value="TRANSCRIPTIONAL REGULATOR, MARR FAMILY"/>
    <property type="match status" value="1"/>
</dbReference>
<keyword evidence="1" id="KW-0238">DNA-binding</keyword>
<dbReference type="InterPro" id="IPR036388">
    <property type="entry name" value="WH-like_DNA-bd_sf"/>
</dbReference>
<evidence type="ECO:0000313" key="1">
    <source>
        <dbReference type="EMBL" id="SDD27136.1"/>
    </source>
</evidence>
<dbReference type="InterPro" id="IPR036527">
    <property type="entry name" value="SCP2_sterol-bd_dom_sf"/>
</dbReference>
<dbReference type="InterPro" id="IPR036390">
    <property type="entry name" value="WH_DNA-bd_sf"/>
</dbReference>
<reference evidence="1 2" key="1">
    <citation type="submission" date="2016-10" db="EMBL/GenBank/DDBJ databases">
        <authorList>
            <person name="de Groot N.N."/>
        </authorList>
    </citation>
    <scope>NUCLEOTIDE SEQUENCE [LARGE SCALE GENOMIC DNA]</scope>
    <source>
        <strain evidence="1 2">CGMCC 4.5506</strain>
    </source>
</reference>